<dbReference type="InterPro" id="IPR003594">
    <property type="entry name" value="HATPase_dom"/>
</dbReference>
<dbReference type="KEGG" id="snw:BBN63_19830"/>
<reference evidence="8 9" key="1">
    <citation type="submission" date="2016-11" db="EMBL/GenBank/DDBJ databases">
        <title>Complete genome sequence of Streptomyces niveus SCSIO 3406.</title>
        <authorList>
            <person name="Zhu Q."/>
            <person name="Cheng W."/>
            <person name="Song Y."/>
            <person name="Li Q."/>
            <person name="Ju J."/>
        </authorList>
    </citation>
    <scope>NUCLEOTIDE SEQUENCE [LARGE SCALE GENOMIC DNA]</scope>
    <source>
        <strain evidence="8 9">SCSIO 3406</strain>
    </source>
</reference>
<dbReference type="InterPro" id="IPR050428">
    <property type="entry name" value="TCS_sensor_his_kinase"/>
</dbReference>
<proteinExistence type="predicted"/>
<dbReference type="Pfam" id="PF02518">
    <property type="entry name" value="HATPase_c"/>
    <property type="match status" value="1"/>
</dbReference>
<organism evidence="8 9">
    <name type="scientific">Streptomyces niveus</name>
    <name type="common">Streptomyces spheroides</name>
    <dbReference type="NCBI Taxonomy" id="193462"/>
    <lineage>
        <taxon>Bacteria</taxon>
        <taxon>Bacillati</taxon>
        <taxon>Actinomycetota</taxon>
        <taxon>Actinomycetes</taxon>
        <taxon>Kitasatosporales</taxon>
        <taxon>Streptomycetaceae</taxon>
        <taxon>Streptomyces</taxon>
    </lineage>
</organism>
<dbReference type="InterPro" id="IPR036890">
    <property type="entry name" value="HATPase_C_sf"/>
</dbReference>
<evidence type="ECO:0000256" key="4">
    <source>
        <dbReference type="ARBA" id="ARBA00022679"/>
    </source>
</evidence>
<dbReference type="EMBL" id="CP018047">
    <property type="protein sequence ID" value="AQU68131.1"/>
    <property type="molecule type" value="Genomic_DNA"/>
</dbReference>
<dbReference type="OrthoDB" id="3845898at2"/>
<feature type="compositionally biased region" description="Basic and acidic residues" evidence="6">
    <location>
        <begin position="1"/>
        <end position="14"/>
    </location>
</feature>
<sequence>MPEHSPHVAPADRRSGRRRGRSARKSQNSGNTAQAPATATAKANRNLATEKGLRSRIRFLTLLPVSTAVALAAGAWSTWHFVGSPAATWSAAAAAAVLGVAATVVATRKATAVSAAVHEQRVTNATSARQWVERFEAVTSEGQQNIARLLEQISRGERPQLMEPAPRAVAQGNPFADLEQTLRLAQHQALAAVAEAGARQQVDVFVNIAQRLHALVNRALARLDDLESEVEDPDLLGGLFGVDHLVTQFRRQVESLAVMGGAVPRRINKPVPLPTVLRQGVAEIEQYARVRVIQPPEGTLPGYAAAEVIHLLAELVENAARFSAPETQVTLRAERVPAGLAIEIDDRGLPMAPEKLERMNRLLTRPDQFDIREQLEDGRIGLFVVAQIARRHDIDVALRRNIYGGTQAIVVLPSALLDAAPPPPTQRQAPDQEQERRRQQERAEQAQRTGPSSEPASGAAWSASPQAAPQAPQPSPHQAPQHTPQPAPHHVPGQVPNQVPHIPNQVPHHQPYQVPQTASDHHSPLPAEAGALAARGGRGTHGESPSVRRIGSPSAHAAATASAGSNGSVDAPAPLPQRQPTAYGATTGQANGQTGGGHNSGHNGSHPNPGYTGGGRHSATAHPDSGQSSAGRSTTGSADVTPPEVPRSTQASPPSDATNSPGRRPTLPRRSETYRGPEFPRLADADREVVAPNPDLMARFASGIRLASSEDGPQGPPDQTS</sequence>
<comment type="catalytic activity">
    <reaction evidence="1">
        <text>ATP + protein L-histidine = ADP + protein N-phospho-L-histidine.</text>
        <dbReference type="EC" id="2.7.13.3"/>
    </reaction>
</comment>
<feature type="compositionally biased region" description="Low complexity" evidence="6">
    <location>
        <begin position="524"/>
        <end position="535"/>
    </location>
</feature>
<feature type="compositionally biased region" description="Low complexity" evidence="6">
    <location>
        <begin position="503"/>
        <end position="516"/>
    </location>
</feature>
<dbReference type="SMART" id="SM00387">
    <property type="entry name" value="HATPase_c"/>
    <property type="match status" value="1"/>
</dbReference>
<gene>
    <name evidence="8" type="ORF">BBN63_19830</name>
</gene>
<feature type="region of interest" description="Disordered" evidence="6">
    <location>
        <begin position="1"/>
        <end position="44"/>
    </location>
</feature>
<dbReference type="PANTHER" id="PTHR45436:SF5">
    <property type="entry name" value="SENSOR HISTIDINE KINASE TRCS"/>
    <property type="match status" value="1"/>
</dbReference>
<dbReference type="SUPFAM" id="SSF55874">
    <property type="entry name" value="ATPase domain of HSP90 chaperone/DNA topoisomerase II/histidine kinase"/>
    <property type="match status" value="1"/>
</dbReference>
<feature type="compositionally biased region" description="Basic and acidic residues" evidence="6">
    <location>
        <begin position="433"/>
        <end position="445"/>
    </location>
</feature>
<feature type="compositionally biased region" description="Low complexity" evidence="6">
    <location>
        <begin position="581"/>
        <end position="592"/>
    </location>
</feature>
<feature type="compositionally biased region" description="Pro residues" evidence="6">
    <location>
        <begin position="471"/>
        <end position="489"/>
    </location>
</feature>
<feature type="compositionally biased region" description="Low complexity" evidence="6">
    <location>
        <begin position="600"/>
        <end position="610"/>
    </location>
</feature>
<evidence type="ECO:0000259" key="7">
    <source>
        <dbReference type="SMART" id="SM00387"/>
    </source>
</evidence>
<evidence type="ECO:0000313" key="8">
    <source>
        <dbReference type="EMBL" id="AQU68131.1"/>
    </source>
</evidence>
<feature type="compositionally biased region" description="Low complexity" evidence="6">
    <location>
        <begin position="446"/>
        <end position="470"/>
    </location>
</feature>
<dbReference type="RefSeq" id="WP_078076726.1">
    <property type="nucleotide sequence ID" value="NZ_CP018047.1"/>
</dbReference>
<evidence type="ECO:0000256" key="2">
    <source>
        <dbReference type="ARBA" id="ARBA00012438"/>
    </source>
</evidence>
<feature type="region of interest" description="Disordered" evidence="6">
    <location>
        <begin position="417"/>
        <end position="721"/>
    </location>
</feature>
<evidence type="ECO:0000256" key="1">
    <source>
        <dbReference type="ARBA" id="ARBA00000085"/>
    </source>
</evidence>
<feature type="compositionally biased region" description="Polar residues" evidence="6">
    <location>
        <begin position="625"/>
        <end position="638"/>
    </location>
</feature>
<feature type="compositionally biased region" description="Low complexity" evidence="6">
    <location>
        <begin position="32"/>
        <end position="43"/>
    </location>
</feature>
<dbReference type="GO" id="GO:0005886">
    <property type="term" value="C:plasma membrane"/>
    <property type="evidence" value="ECO:0007669"/>
    <property type="project" value="TreeGrafter"/>
</dbReference>
<keyword evidence="5" id="KW-0418">Kinase</keyword>
<evidence type="ECO:0000256" key="3">
    <source>
        <dbReference type="ARBA" id="ARBA00022553"/>
    </source>
</evidence>
<evidence type="ECO:0000256" key="6">
    <source>
        <dbReference type="SAM" id="MobiDB-lite"/>
    </source>
</evidence>
<accession>A0A1U9QWD9</accession>
<feature type="compositionally biased region" description="Low complexity" evidence="6">
    <location>
        <begin position="551"/>
        <end position="568"/>
    </location>
</feature>
<dbReference type="GO" id="GO:0004673">
    <property type="term" value="F:protein histidine kinase activity"/>
    <property type="evidence" value="ECO:0007669"/>
    <property type="project" value="UniProtKB-EC"/>
</dbReference>
<dbReference type="EC" id="2.7.13.3" evidence="2"/>
<keyword evidence="4" id="KW-0808">Transferase</keyword>
<feature type="compositionally biased region" description="Basic residues" evidence="6">
    <location>
        <begin position="15"/>
        <end position="24"/>
    </location>
</feature>
<name>A0A1U9QWD9_STRNV</name>
<keyword evidence="3" id="KW-0597">Phosphoprotein</keyword>
<dbReference type="GO" id="GO:0000160">
    <property type="term" value="P:phosphorelay signal transduction system"/>
    <property type="evidence" value="ECO:0007669"/>
    <property type="project" value="TreeGrafter"/>
</dbReference>
<dbReference type="Proteomes" id="UP000189677">
    <property type="component" value="Chromosome"/>
</dbReference>
<keyword evidence="9" id="KW-1185">Reference proteome</keyword>
<feature type="domain" description="Histidine kinase/HSP90-like ATPase" evidence="7">
    <location>
        <begin position="303"/>
        <end position="416"/>
    </location>
</feature>
<dbReference type="Gene3D" id="3.30.565.10">
    <property type="entry name" value="Histidine kinase-like ATPase, C-terminal domain"/>
    <property type="match status" value="1"/>
</dbReference>
<feature type="compositionally biased region" description="Polar residues" evidence="6">
    <location>
        <begin position="647"/>
        <end position="661"/>
    </location>
</feature>
<evidence type="ECO:0000313" key="9">
    <source>
        <dbReference type="Proteomes" id="UP000189677"/>
    </source>
</evidence>
<protein>
    <recommendedName>
        <fullName evidence="2">histidine kinase</fullName>
        <ecNumber evidence="2">2.7.13.3</ecNumber>
    </recommendedName>
</protein>
<dbReference type="AlphaFoldDB" id="A0A1U9QWD9"/>
<dbReference type="PANTHER" id="PTHR45436">
    <property type="entry name" value="SENSOR HISTIDINE KINASE YKOH"/>
    <property type="match status" value="1"/>
</dbReference>
<evidence type="ECO:0000256" key="5">
    <source>
        <dbReference type="ARBA" id="ARBA00022777"/>
    </source>
</evidence>